<dbReference type="GO" id="GO:0006783">
    <property type="term" value="P:heme biosynthetic process"/>
    <property type="evidence" value="ECO:0007669"/>
    <property type="project" value="TreeGrafter"/>
</dbReference>
<protein>
    <submittedName>
        <fullName evidence="2">Flavodoxin</fullName>
    </submittedName>
</protein>
<dbReference type="Gene3D" id="3.40.50.360">
    <property type="match status" value="1"/>
</dbReference>
<dbReference type="RefSeq" id="WP_069154678.1">
    <property type="nucleotide sequence ID" value="NZ_MCGH01000003.1"/>
</dbReference>
<dbReference type="AlphaFoldDB" id="A0A1E3A720"/>
<dbReference type="GO" id="GO:0010181">
    <property type="term" value="F:FMN binding"/>
    <property type="evidence" value="ECO:0007669"/>
    <property type="project" value="TreeGrafter"/>
</dbReference>
<dbReference type="EMBL" id="MCGH01000003">
    <property type="protein sequence ID" value="ODM04562.1"/>
    <property type="molecule type" value="Genomic_DNA"/>
</dbReference>
<name>A0A1E3A720_9FIRM</name>
<dbReference type="SUPFAM" id="SSF52218">
    <property type="entry name" value="Flavoproteins"/>
    <property type="match status" value="1"/>
</dbReference>
<sequence>MSKCIIFYVSQHHQNTEKLLKQAIGGEPLAELVPLTDAPLPELSQYSLIGLASGVYMGEPHAAMLAFLEKHRKDLAGRKVFTILTSGSNQKNYSKNFRALLENCGCSITGSFQCKGFDTNGPWKLIGGIAKGHPDAADISDTAAFIREQIRTALPSDTR</sequence>
<feature type="domain" description="Flavodoxin" evidence="1">
    <location>
        <begin position="6"/>
        <end position="94"/>
    </location>
</feature>
<dbReference type="Proteomes" id="UP000094067">
    <property type="component" value="Unassembled WGS sequence"/>
</dbReference>
<dbReference type="PATRIC" id="fig|1432052.4.peg.5976"/>
<dbReference type="GO" id="GO:0070819">
    <property type="term" value="F:menaquinone-dependent protoporphyrinogen oxidase activity"/>
    <property type="evidence" value="ECO:0007669"/>
    <property type="project" value="TreeGrafter"/>
</dbReference>
<evidence type="ECO:0000313" key="2">
    <source>
        <dbReference type="EMBL" id="ODM04562.1"/>
    </source>
</evidence>
<proteinExistence type="predicted"/>
<dbReference type="PANTHER" id="PTHR38030">
    <property type="entry name" value="PROTOPORPHYRINOGEN IX DEHYDROGENASE [MENAQUINONE]"/>
    <property type="match status" value="1"/>
</dbReference>
<accession>A0A1E3A720</accession>
<evidence type="ECO:0000313" key="3">
    <source>
        <dbReference type="Proteomes" id="UP000094067"/>
    </source>
</evidence>
<dbReference type="InterPro" id="IPR026816">
    <property type="entry name" value="Flavodoxin_dom"/>
</dbReference>
<reference evidence="2 3" key="1">
    <citation type="submission" date="2016-07" db="EMBL/GenBank/DDBJ databases">
        <title>Characterization of isolates of Eisenbergiella tayi derived from blood cultures, using whole genome sequencing.</title>
        <authorList>
            <person name="Burdz T."/>
            <person name="Wiebe D."/>
            <person name="Huynh C."/>
            <person name="Bernard K."/>
        </authorList>
    </citation>
    <scope>NUCLEOTIDE SEQUENCE [LARGE SCALE GENOMIC DNA]</scope>
    <source>
        <strain evidence="2 3">NML 110608</strain>
    </source>
</reference>
<dbReference type="InterPro" id="IPR052200">
    <property type="entry name" value="Protoporphyrinogen_IX_DH"/>
</dbReference>
<evidence type="ECO:0000259" key="1">
    <source>
        <dbReference type="Pfam" id="PF12724"/>
    </source>
</evidence>
<dbReference type="PANTHER" id="PTHR38030:SF2">
    <property type="entry name" value="PROTOPORPHYRINOGEN IX DEHYDROGENASE [QUINONE]"/>
    <property type="match status" value="1"/>
</dbReference>
<dbReference type="InterPro" id="IPR029039">
    <property type="entry name" value="Flavoprotein-like_sf"/>
</dbReference>
<comment type="caution">
    <text evidence="2">The sequence shown here is derived from an EMBL/GenBank/DDBJ whole genome shotgun (WGS) entry which is preliminary data.</text>
</comment>
<dbReference type="Pfam" id="PF12724">
    <property type="entry name" value="Flavodoxin_5"/>
    <property type="match status" value="1"/>
</dbReference>
<gene>
    <name evidence="2" type="ORF">BEI61_05370</name>
</gene>
<organism evidence="2 3">
    <name type="scientific">Eisenbergiella tayi</name>
    <dbReference type="NCBI Taxonomy" id="1432052"/>
    <lineage>
        <taxon>Bacteria</taxon>
        <taxon>Bacillati</taxon>
        <taxon>Bacillota</taxon>
        <taxon>Clostridia</taxon>
        <taxon>Lachnospirales</taxon>
        <taxon>Lachnospiraceae</taxon>
        <taxon>Eisenbergiella</taxon>
    </lineage>
</organism>